<dbReference type="InterPro" id="IPR001461">
    <property type="entry name" value="Aspartic_peptidase_A1"/>
</dbReference>
<proteinExistence type="inferred from homology"/>
<feature type="region of interest" description="Disordered" evidence="7">
    <location>
        <begin position="74"/>
        <end position="93"/>
    </location>
</feature>
<keyword evidence="11" id="KW-1185">Reference proteome</keyword>
<evidence type="ECO:0000256" key="7">
    <source>
        <dbReference type="SAM" id="MobiDB-lite"/>
    </source>
</evidence>
<feature type="domain" description="Peptidase A1" evidence="9">
    <location>
        <begin position="102"/>
        <end position="412"/>
    </location>
</feature>
<evidence type="ECO:0000256" key="4">
    <source>
        <dbReference type="ARBA" id="ARBA00022801"/>
    </source>
</evidence>
<dbReference type="EMBL" id="KN839871">
    <property type="protein sequence ID" value="KIJ60518.1"/>
    <property type="molecule type" value="Genomic_DNA"/>
</dbReference>
<dbReference type="GO" id="GO:0004190">
    <property type="term" value="F:aspartic-type endopeptidase activity"/>
    <property type="evidence" value="ECO:0007669"/>
    <property type="project" value="UniProtKB-KW"/>
</dbReference>
<sequence length="415" mass="42886">MRFTLATVIAALPFLVAAVPQPVEQRVGTAIPISKRSTLVNADKSVNLEALKSHVASTKAKVLRGLDAFEKNTGASHPAAAKGAQKRGSGGDALTDDQSELWYGKISVGTPAKIYTVDFDTGSSDLFLPGPSCGSSCSGHTIYNPSSSSTAKDLKKTFSLSYGDGSTVSGEQYTDTVSIAGLTATTQTLGAAKQYSTGFQSSQFPADGLMGMAFKSISDYNANPVFQTLVADGKTDNSVFAFKLASSGSELYIGGTNSDLYTGDFTYADVTQEGYWQVNMDGVVGNGKTVLTSVDSIIDTGTTLIVGQPSDVATLYKAIGGKDASSTAGDGFYTFPCNAVPKVSLTFGGKSFPISADTLNLGPVSSGSSDCVGGIVGQDIGSCECPFWIVGDVFLANVYSAFDVGNSRVGFATLA</sequence>
<reference evidence="10 11" key="1">
    <citation type="submission" date="2014-04" db="EMBL/GenBank/DDBJ databases">
        <title>Evolutionary Origins and Diversification of the Mycorrhizal Mutualists.</title>
        <authorList>
            <consortium name="DOE Joint Genome Institute"/>
            <consortium name="Mycorrhizal Genomics Consortium"/>
            <person name="Kohler A."/>
            <person name="Kuo A."/>
            <person name="Nagy L.G."/>
            <person name="Floudas D."/>
            <person name="Copeland A."/>
            <person name="Barry K.W."/>
            <person name="Cichocki N."/>
            <person name="Veneault-Fourrey C."/>
            <person name="LaButti K."/>
            <person name="Lindquist E.A."/>
            <person name="Lipzen A."/>
            <person name="Lundell T."/>
            <person name="Morin E."/>
            <person name="Murat C."/>
            <person name="Riley R."/>
            <person name="Ohm R."/>
            <person name="Sun H."/>
            <person name="Tunlid A."/>
            <person name="Henrissat B."/>
            <person name="Grigoriev I.V."/>
            <person name="Hibbett D.S."/>
            <person name="Martin F."/>
        </authorList>
    </citation>
    <scope>NUCLEOTIDE SEQUENCE [LARGE SCALE GENOMIC DNA]</scope>
    <source>
        <strain evidence="10 11">MD-312</strain>
    </source>
</reference>
<evidence type="ECO:0000256" key="5">
    <source>
        <dbReference type="PIRSR" id="PIRSR601461-1"/>
    </source>
</evidence>
<dbReference type="AlphaFoldDB" id="A0A0C9W332"/>
<feature type="active site" evidence="5">
    <location>
        <position position="299"/>
    </location>
</feature>
<keyword evidence="3" id="KW-0064">Aspartyl protease</keyword>
<feature type="signal peptide" evidence="8">
    <location>
        <begin position="1"/>
        <end position="18"/>
    </location>
</feature>
<evidence type="ECO:0000256" key="1">
    <source>
        <dbReference type="ARBA" id="ARBA00007447"/>
    </source>
</evidence>
<name>A0A0C9W332_9AGAM</name>
<evidence type="ECO:0000313" key="11">
    <source>
        <dbReference type="Proteomes" id="UP000053820"/>
    </source>
</evidence>
<dbReference type="GO" id="GO:0006508">
    <property type="term" value="P:proteolysis"/>
    <property type="evidence" value="ECO:0007669"/>
    <property type="project" value="UniProtKB-KW"/>
</dbReference>
<protein>
    <recommendedName>
        <fullName evidence="9">Peptidase A1 domain-containing protein</fullName>
    </recommendedName>
</protein>
<evidence type="ECO:0000256" key="8">
    <source>
        <dbReference type="SAM" id="SignalP"/>
    </source>
</evidence>
<evidence type="ECO:0000259" key="9">
    <source>
        <dbReference type="PROSITE" id="PS51767"/>
    </source>
</evidence>
<keyword evidence="8" id="KW-0732">Signal</keyword>
<dbReference type="Pfam" id="PF00026">
    <property type="entry name" value="Asp"/>
    <property type="match status" value="1"/>
</dbReference>
<evidence type="ECO:0000313" key="10">
    <source>
        <dbReference type="EMBL" id="KIJ60518.1"/>
    </source>
</evidence>
<accession>A0A0C9W332</accession>
<keyword evidence="2" id="KW-0645">Protease</keyword>
<dbReference type="OrthoDB" id="15189at2759"/>
<dbReference type="InterPro" id="IPR033121">
    <property type="entry name" value="PEPTIDASE_A1"/>
</dbReference>
<dbReference type="PANTHER" id="PTHR47966:SF57">
    <property type="entry name" value="PEPTIDASE A1 DOMAIN-CONTAINING PROTEIN"/>
    <property type="match status" value="1"/>
</dbReference>
<dbReference type="InterPro" id="IPR021109">
    <property type="entry name" value="Peptidase_aspartic_dom_sf"/>
</dbReference>
<dbReference type="PRINTS" id="PR00792">
    <property type="entry name" value="PEPSIN"/>
</dbReference>
<feature type="active site" evidence="5">
    <location>
        <position position="120"/>
    </location>
</feature>
<organism evidence="10 11">
    <name type="scientific">Hydnomerulius pinastri MD-312</name>
    <dbReference type="NCBI Taxonomy" id="994086"/>
    <lineage>
        <taxon>Eukaryota</taxon>
        <taxon>Fungi</taxon>
        <taxon>Dikarya</taxon>
        <taxon>Basidiomycota</taxon>
        <taxon>Agaricomycotina</taxon>
        <taxon>Agaricomycetes</taxon>
        <taxon>Agaricomycetidae</taxon>
        <taxon>Boletales</taxon>
        <taxon>Boletales incertae sedis</taxon>
        <taxon>Leucogyrophana</taxon>
    </lineage>
</organism>
<keyword evidence="4" id="KW-0378">Hydrolase</keyword>
<dbReference type="PROSITE" id="PS51767">
    <property type="entry name" value="PEPTIDASE_A1"/>
    <property type="match status" value="1"/>
</dbReference>
<evidence type="ECO:0000256" key="3">
    <source>
        <dbReference type="ARBA" id="ARBA00022750"/>
    </source>
</evidence>
<dbReference type="HOGENOM" id="CLU_013253_1_4_1"/>
<dbReference type="PANTHER" id="PTHR47966">
    <property type="entry name" value="BETA-SITE APP-CLEAVING ENZYME, ISOFORM A-RELATED"/>
    <property type="match status" value="1"/>
</dbReference>
<gene>
    <name evidence="10" type="ORF">HYDPIDRAFT_98543</name>
</gene>
<evidence type="ECO:0000256" key="6">
    <source>
        <dbReference type="PIRSR" id="PIRSR601461-2"/>
    </source>
</evidence>
<evidence type="ECO:0000256" key="2">
    <source>
        <dbReference type="ARBA" id="ARBA00022670"/>
    </source>
</evidence>
<dbReference type="Proteomes" id="UP000053820">
    <property type="component" value="Unassembled WGS sequence"/>
</dbReference>
<feature type="chain" id="PRO_5002205066" description="Peptidase A1 domain-containing protein" evidence="8">
    <location>
        <begin position="19"/>
        <end position="415"/>
    </location>
</feature>
<keyword evidence="6" id="KW-1015">Disulfide bond</keyword>
<comment type="similarity">
    <text evidence="1">Belongs to the peptidase A1 family.</text>
</comment>
<dbReference type="SUPFAM" id="SSF50630">
    <property type="entry name" value="Acid proteases"/>
    <property type="match status" value="1"/>
</dbReference>
<feature type="disulfide bond" evidence="6">
    <location>
        <begin position="133"/>
        <end position="137"/>
    </location>
</feature>
<dbReference type="FunFam" id="2.40.70.10:FF:000115">
    <property type="entry name" value="Lysosomal aspartic protease"/>
    <property type="match status" value="1"/>
</dbReference>
<dbReference type="Gene3D" id="2.40.70.10">
    <property type="entry name" value="Acid Proteases"/>
    <property type="match status" value="2"/>
</dbReference>